<protein>
    <submittedName>
        <fullName evidence="1">Uncharacterized protein</fullName>
    </submittedName>
</protein>
<sequence length="72" mass="8235">MDFTLACVLSILDPPKYKVYWFNVNCHYRFNGSFTLSCSYEAVLTQGKEKHKFEGQHSSILATLFFTSIGGF</sequence>
<dbReference type="EMBL" id="PYDT01000010">
    <property type="protein sequence ID" value="THU47596.1"/>
    <property type="molecule type" value="Genomic_DNA"/>
</dbReference>
<organism evidence="1 2">
    <name type="scientific">Musa balbisiana</name>
    <name type="common">Banana</name>
    <dbReference type="NCBI Taxonomy" id="52838"/>
    <lineage>
        <taxon>Eukaryota</taxon>
        <taxon>Viridiplantae</taxon>
        <taxon>Streptophyta</taxon>
        <taxon>Embryophyta</taxon>
        <taxon>Tracheophyta</taxon>
        <taxon>Spermatophyta</taxon>
        <taxon>Magnoliopsida</taxon>
        <taxon>Liliopsida</taxon>
        <taxon>Zingiberales</taxon>
        <taxon>Musaceae</taxon>
        <taxon>Musa</taxon>
    </lineage>
</organism>
<gene>
    <name evidence="1" type="ORF">C4D60_Mb09t17250</name>
</gene>
<reference evidence="1 2" key="1">
    <citation type="journal article" date="2019" name="Nat. Plants">
        <title>Genome sequencing of Musa balbisiana reveals subgenome evolution and function divergence in polyploid bananas.</title>
        <authorList>
            <person name="Yao X."/>
        </authorList>
    </citation>
    <scope>NUCLEOTIDE SEQUENCE [LARGE SCALE GENOMIC DNA]</scope>
    <source>
        <strain evidence="2">cv. DH-PKW</strain>
        <tissue evidence="1">Leaves</tissue>
    </source>
</reference>
<dbReference type="AlphaFoldDB" id="A0A4V6T417"/>
<name>A0A4V6T417_MUSBA</name>
<evidence type="ECO:0000313" key="2">
    <source>
        <dbReference type="Proteomes" id="UP000317650"/>
    </source>
</evidence>
<comment type="caution">
    <text evidence="1">The sequence shown here is derived from an EMBL/GenBank/DDBJ whole genome shotgun (WGS) entry which is preliminary data.</text>
</comment>
<dbReference type="Proteomes" id="UP000317650">
    <property type="component" value="Chromosome 9"/>
</dbReference>
<keyword evidence="2" id="KW-1185">Reference proteome</keyword>
<accession>A0A4V6T417</accession>
<evidence type="ECO:0000313" key="1">
    <source>
        <dbReference type="EMBL" id="THU47596.1"/>
    </source>
</evidence>
<proteinExistence type="predicted"/>